<dbReference type="Gene3D" id="1.20.1740.10">
    <property type="entry name" value="Amino acid/polyamine transporter I"/>
    <property type="match status" value="1"/>
</dbReference>
<organism evidence="7 8">
    <name type="scientific">Neolewinella maritima</name>
    <dbReference type="NCBI Taxonomy" id="1383882"/>
    <lineage>
        <taxon>Bacteria</taxon>
        <taxon>Pseudomonadati</taxon>
        <taxon>Bacteroidota</taxon>
        <taxon>Saprospiria</taxon>
        <taxon>Saprospirales</taxon>
        <taxon>Lewinellaceae</taxon>
        <taxon>Neolewinella</taxon>
    </lineage>
</organism>
<dbReference type="Pfam" id="PF13520">
    <property type="entry name" value="AA_permease_2"/>
    <property type="match status" value="1"/>
</dbReference>
<comment type="caution">
    <text evidence="7">The sequence shown here is derived from an EMBL/GenBank/DDBJ whole genome shotgun (WGS) entry which is preliminary data.</text>
</comment>
<dbReference type="RefSeq" id="WP_238751876.1">
    <property type="nucleotide sequence ID" value="NZ_CAKLPZ010000004.1"/>
</dbReference>
<evidence type="ECO:0000256" key="6">
    <source>
        <dbReference type="SAM" id="Phobius"/>
    </source>
</evidence>
<feature type="transmembrane region" description="Helical" evidence="6">
    <location>
        <begin position="358"/>
        <end position="377"/>
    </location>
</feature>
<accession>A0ABM9B3V9</accession>
<keyword evidence="2" id="KW-1003">Cell membrane</keyword>
<feature type="transmembrane region" description="Helical" evidence="6">
    <location>
        <begin position="277"/>
        <end position="298"/>
    </location>
</feature>
<keyword evidence="4 6" id="KW-1133">Transmembrane helix</keyword>
<feature type="transmembrane region" description="Helical" evidence="6">
    <location>
        <begin position="197"/>
        <end position="222"/>
    </location>
</feature>
<keyword evidence="5 6" id="KW-0472">Membrane</keyword>
<feature type="transmembrane region" description="Helical" evidence="6">
    <location>
        <begin position="333"/>
        <end position="352"/>
    </location>
</feature>
<dbReference type="InterPro" id="IPR050367">
    <property type="entry name" value="APC_superfamily"/>
</dbReference>
<feature type="transmembrane region" description="Helical" evidence="6">
    <location>
        <begin position="234"/>
        <end position="257"/>
    </location>
</feature>
<proteinExistence type="predicted"/>
<protein>
    <recommendedName>
        <fullName evidence="9">Amino acid permease</fullName>
    </recommendedName>
</protein>
<feature type="transmembrane region" description="Helical" evidence="6">
    <location>
        <begin position="159"/>
        <end position="177"/>
    </location>
</feature>
<feature type="transmembrane region" description="Helical" evidence="6">
    <location>
        <begin position="12"/>
        <end position="34"/>
    </location>
</feature>
<feature type="transmembrane region" description="Helical" evidence="6">
    <location>
        <begin position="415"/>
        <end position="434"/>
    </location>
</feature>
<sequence>MAEQEEKTLERSLGLLPALAIGVGTMVGAGVFVFPGLAGGEAGAGASISFVIAGSIAMLVALCTAELATAMPQSGGGYFFVSRVMGVRLGTLVGLGQTIGLVFATAFYLSGFAEYVLELLAEFDIDIGSPVTLLGGGMAILLLLLNLTGTEKVGQAQNYIVAGLLIILLTLFGYGLLDVFGVRGDPSLPTEVMPNGFTAILTTTALVFTSFLGFVQIATVAGEVKTPHKTLPRALAGSVLAATLIYVLVVFVTTSLFTADELSELGETATVDVGRKLVGATGALAILIAGLLATLSSANASILSASRTVYALGRDSILPEKSGELHPKFGTPYIALAIVGLPIIASLFIGRLEILAEVASLLHLILYGLICITLILCRRRRELWYAPTFRIPLYPVIPILGALTCFGLIALMEALSIYIGLGAIALSFGWYLYYDRNKEVTAPQPTHIAPEIRRPYVLLPVALQGDGQDELPSFDLLNNFARLQLFVLGYRIIPEQTSPQQAREADDGSYTKELERDIEAIPVEGKRIEHDLAYTSDAAALLSRYAEQEQCQAILIHSGIQRVDRLVLPLSRPADFGLRLVTILRELTEVRKRPLLLLPLESEGESHWKDDFEAKARGLVARAGIGSAELTVRHAESKQLTEALQAEVSDTDLIVLRESEGANRHDLLAHLRDDITAPALIVLEMESSDEED</sequence>
<keyword evidence="8" id="KW-1185">Reference proteome</keyword>
<dbReference type="PANTHER" id="PTHR42770:SF11">
    <property type="entry name" value="INNER MEMBRANE TRANSPORT PROTEIN YBAT"/>
    <property type="match status" value="1"/>
</dbReference>
<dbReference type="InterPro" id="IPR002293">
    <property type="entry name" value="AA/rel_permease1"/>
</dbReference>
<evidence type="ECO:0000256" key="5">
    <source>
        <dbReference type="ARBA" id="ARBA00023136"/>
    </source>
</evidence>
<feature type="transmembrane region" description="Helical" evidence="6">
    <location>
        <begin position="389"/>
        <end position="409"/>
    </location>
</feature>
<dbReference type="Proteomes" id="UP000837803">
    <property type="component" value="Unassembled WGS sequence"/>
</dbReference>
<evidence type="ECO:0008006" key="9">
    <source>
        <dbReference type="Google" id="ProtNLM"/>
    </source>
</evidence>
<gene>
    <name evidence="7" type="ORF">LEM8419_02931</name>
</gene>
<evidence type="ECO:0000256" key="3">
    <source>
        <dbReference type="ARBA" id="ARBA00022692"/>
    </source>
</evidence>
<evidence type="ECO:0000256" key="2">
    <source>
        <dbReference type="ARBA" id="ARBA00022475"/>
    </source>
</evidence>
<feature type="transmembrane region" description="Helical" evidence="6">
    <location>
        <begin position="46"/>
        <end position="68"/>
    </location>
</feature>
<dbReference type="PANTHER" id="PTHR42770">
    <property type="entry name" value="AMINO ACID TRANSPORTER-RELATED"/>
    <property type="match status" value="1"/>
</dbReference>
<keyword evidence="3 6" id="KW-0812">Transmembrane</keyword>
<feature type="transmembrane region" description="Helical" evidence="6">
    <location>
        <begin position="89"/>
        <end position="109"/>
    </location>
</feature>
<feature type="transmembrane region" description="Helical" evidence="6">
    <location>
        <begin position="129"/>
        <end position="147"/>
    </location>
</feature>
<comment type="subcellular location">
    <subcellularLocation>
        <location evidence="1">Cell membrane</location>
        <topology evidence="1">Multi-pass membrane protein</topology>
    </subcellularLocation>
</comment>
<dbReference type="EMBL" id="CAKLPZ010000004">
    <property type="protein sequence ID" value="CAH1002016.1"/>
    <property type="molecule type" value="Genomic_DNA"/>
</dbReference>
<evidence type="ECO:0000313" key="8">
    <source>
        <dbReference type="Proteomes" id="UP000837803"/>
    </source>
</evidence>
<evidence type="ECO:0000313" key="7">
    <source>
        <dbReference type="EMBL" id="CAH1002016.1"/>
    </source>
</evidence>
<reference evidence="7" key="1">
    <citation type="submission" date="2021-12" db="EMBL/GenBank/DDBJ databases">
        <authorList>
            <person name="Rodrigo-Torres L."/>
            <person name="Arahal R. D."/>
            <person name="Lucena T."/>
        </authorList>
    </citation>
    <scope>NUCLEOTIDE SEQUENCE</scope>
    <source>
        <strain evidence="7">CECT 8419</strain>
    </source>
</reference>
<name>A0ABM9B3V9_9BACT</name>
<evidence type="ECO:0000256" key="4">
    <source>
        <dbReference type="ARBA" id="ARBA00022989"/>
    </source>
</evidence>
<evidence type="ECO:0000256" key="1">
    <source>
        <dbReference type="ARBA" id="ARBA00004651"/>
    </source>
</evidence>